<dbReference type="Proteomes" id="UP000053480">
    <property type="component" value="Unassembled WGS sequence"/>
</dbReference>
<name>A0ACC6TN28_9CREN</name>
<proteinExistence type="predicted"/>
<comment type="caution">
    <text evidence="1">The sequence shown here is derived from an EMBL/GenBank/DDBJ whole genome shotgun (WGS) entry which is preliminary data.</text>
</comment>
<organism evidence="1 2">
    <name type="scientific">Candidatus Aramenus sulfurataquae</name>
    <dbReference type="NCBI Taxonomy" id="1326980"/>
    <lineage>
        <taxon>Archaea</taxon>
        <taxon>Thermoproteota</taxon>
        <taxon>Thermoprotei</taxon>
        <taxon>Sulfolobales</taxon>
        <taxon>Sulfolobaceae</taxon>
        <taxon>Candidatus Aramenus</taxon>
    </lineage>
</organism>
<dbReference type="EMBL" id="JZWS03000003">
    <property type="protein sequence ID" value="MEW9491277.1"/>
    <property type="molecule type" value="Genomic_DNA"/>
</dbReference>
<accession>A0ACC6TN28</accession>
<evidence type="ECO:0000313" key="2">
    <source>
        <dbReference type="Proteomes" id="UP000053480"/>
    </source>
</evidence>
<sequence length="263" mass="30794">MDYISLAERVGIDKEKAVYVYKRMNGGYYLLLYYSKPPITYSLEDWPLLYLKRRKHYPKLAEPGYNEAFQLLVTLDVYSIVGTSYFLLHGDHNVPYTLIEREMKEVYEAIKQAANQESLYPYPSMGEPIEADFTGFVNDVVEKRKRDDEEDNVKLFNEIAYNSEVMDNLKRSYPWAKTISEEKSLKAVSLANLLDKFLEEVKEKIFYLAAERTRIFDKILVERGIRDAVYFVKKSDIKDSPTNEFEAEVLRIIKDIKSSSSYL</sequence>
<protein>
    <submittedName>
        <fullName evidence="1">Uncharacterized protein</fullName>
    </submittedName>
</protein>
<reference evidence="1" key="1">
    <citation type="submission" date="2024-07" db="EMBL/GenBank/DDBJ databases">
        <title>Metagenome and Metagenome-Assembled Genomes of Archaea from a hot spring from the geothermal field of Los Azufres, Mexico.</title>
        <authorList>
            <person name="Marin-Paredes R."/>
            <person name="Martinez-Romero E."/>
            <person name="Servin-Garciduenas L.E."/>
        </authorList>
    </citation>
    <scope>NUCLEOTIDE SEQUENCE</scope>
    <source>
        <strain evidence="1">AZ1-454</strain>
    </source>
</reference>
<evidence type="ECO:0000313" key="1">
    <source>
        <dbReference type="EMBL" id="MEW9491277.1"/>
    </source>
</evidence>
<gene>
    <name evidence="1" type="ORF">TQ35_0003620</name>
</gene>